<dbReference type="AlphaFoldDB" id="A0A347ZPW6"/>
<name>A0A347ZPW6_9CHLR</name>
<keyword evidence="4 7" id="KW-0233">DNA recombination</keyword>
<evidence type="ECO:0000313" key="9">
    <source>
        <dbReference type="EMBL" id="REG04638.1"/>
    </source>
</evidence>
<evidence type="ECO:0000259" key="8">
    <source>
        <dbReference type="Pfam" id="PF11967"/>
    </source>
</evidence>
<dbReference type="PANTHER" id="PTHR33991">
    <property type="entry name" value="DNA REPAIR PROTEIN RECO"/>
    <property type="match status" value="1"/>
</dbReference>
<dbReference type="InterPro" id="IPR012340">
    <property type="entry name" value="NA-bd_OB-fold"/>
</dbReference>
<comment type="function">
    <text evidence="7">Involved in DNA repair and RecF pathway recombination.</text>
</comment>
<dbReference type="PANTHER" id="PTHR33991:SF1">
    <property type="entry name" value="DNA REPAIR PROTEIN RECO"/>
    <property type="match status" value="1"/>
</dbReference>
<organism evidence="9 10">
    <name type="scientific">Pelolinea submarina</name>
    <dbReference type="NCBI Taxonomy" id="913107"/>
    <lineage>
        <taxon>Bacteria</taxon>
        <taxon>Bacillati</taxon>
        <taxon>Chloroflexota</taxon>
        <taxon>Anaerolineae</taxon>
        <taxon>Anaerolineales</taxon>
        <taxon>Anaerolineaceae</taxon>
        <taxon>Pelolinea</taxon>
    </lineage>
</organism>
<dbReference type="Proteomes" id="UP000256388">
    <property type="component" value="Unassembled WGS sequence"/>
</dbReference>
<dbReference type="SUPFAM" id="SSF50249">
    <property type="entry name" value="Nucleic acid-binding proteins"/>
    <property type="match status" value="1"/>
</dbReference>
<dbReference type="Pfam" id="PF02565">
    <property type="entry name" value="RecO_C"/>
    <property type="match status" value="1"/>
</dbReference>
<comment type="caution">
    <text evidence="9">The sequence shown here is derived from an EMBL/GenBank/DDBJ whole genome shotgun (WGS) entry which is preliminary data.</text>
</comment>
<sequence length="258" mass="29629">MHASDRIRKVEAVVIAHKEYGEADRFVRIFTLQYGKLNTLAKGVRKMQSRKAAHLEPFTHAALVLAHGQTFWIITQAETVSAFPAIREDLDKTTDASYIMELVDKISTEGQAEPALFRLALESLKRINDNNDTYNIMRYFELRFLDIAGFRPELQHCVACKKEIQPEDQYFSPLQGGILCPQCGQMDNKAIAANQDTLRYLRHFQRSNYKSIENIQVPPKVRITLQRILGAYLASVLEWQLKTPAFQKQIRDETNRSA</sequence>
<reference evidence="9 10" key="1">
    <citation type="submission" date="2018-08" db="EMBL/GenBank/DDBJ databases">
        <title>Genomic Encyclopedia of Type Strains, Phase IV (KMG-IV): sequencing the most valuable type-strain genomes for metagenomic binning, comparative biology and taxonomic classification.</title>
        <authorList>
            <person name="Goeker M."/>
        </authorList>
    </citation>
    <scope>NUCLEOTIDE SEQUENCE [LARGE SCALE GENOMIC DNA]</scope>
    <source>
        <strain evidence="9 10">DSM 23923</strain>
    </source>
</reference>
<feature type="domain" description="DNA replication/recombination mediator RecO N-terminal" evidence="8">
    <location>
        <begin position="9"/>
        <end position="83"/>
    </location>
</feature>
<evidence type="ECO:0000313" key="10">
    <source>
        <dbReference type="Proteomes" id="UP000256388"/>
    </source>
</evidence>
<keyword evidence="3 7" id="KW-0227">DNA damage</keyword>
<dbReference type="GO" id="GO:0006302">
    <property type="term" value="P:double-strand break repair"/>
    <property type="evidence" value="ECO:0007669"/>
    <property type="project" value="TreeGrafter"/>
</dbReference>
<dbReference type="OrthoDB" id="9797083at2"/>
<dbReference type="RefSeq" id="WP_116226234.1">
    <property type="nucleotide sequence ID" value="NZ_AP018437.1"/>
</dbReference>
<evidence type="ECO:0000256" key="7">
    <source>
        <dbReference type="HAMAP-Rule" id="MF_00201"/>
    </source>
</evidence>
<dbReference type="InterPro" id="IPR037278">
    <property type="entry name" value="ARFGAP/RecO"/>
</dbReference>
<comment type="similarity">
    <text evidence="1 7">Belongs to the RecO family.</text>
</comment>
<dbReference type="Pfam" id="PF11967">
    <property type="entry name" value="RecO_N"/>
    <property type="match status" value="1"/>
</dbReference>
<dbReference type="HAMAP" id="MF_00201">
    <property type="entry name" value="RecO"/>
    <property type="match status" value="1"/>
</dbReference>
<dbReference type="Gene3D" id="2.40.50.140">
    <property type="entry name" value="Nucleic acid-binding proteins"/>
    <property type="match status" value="1"/>
</dbReference>
<dbReference type="InterPro" id="IPR022572">
    <property type="entry name" value="DNA_rep/recomb_RecO_N"/>
</dbReference>
<dbReference type="GO" id="GO:0043590">
    <property type="term" value="C:bacterial nucleoid"/>
    <property type="evidence" value="ECO:0007669"/>
    <property type="project" value="TreeGrafter"/>
</dbReference>
<keyword evidence="5 7" id="KW-0234">DNA repair</keyword>
<dbReference type="EMBL" id="QUMS01000006">
    <property type="protein sequence ID" value="REG04638.1"/>
    <property type="molecule type" value="Genomic_DNA"/>
</dbReference>
<evidence type="ECO:0000256" key="2">
    <source>
        <dbReference type="ARBA" id="ARBA00021310"/>
    </source>
</evidence>
<proteinExistence type="inferred from homology"/>
<evidence type="ECO:0000256" key="1">
    <source>
        <dbReference type="ARBA" id="ARBA00007452"/>
    </source>
</evidence>
<gene>
    <name evidence="7" type="primary">recO</name>
    <name evidence="9" type="ORF">DFR64_2985</name>
</gene>
<evidence type="ECO:0000256" key="5">
    <source>
        <dbReference type="ARBA" id="ARBA00023204"/>
    </source>
</evidence>
<evidence type="ECO:0000256" key="4">
    <source>
        <dbReference type="ARBA" id="ARBA00023172"/>
    </source>
</evidence>
<keyword evidence="10" id="KW-1185">Reference proteome</keyword>
<evidence type="ECO:0000256" key="3">
    <source>
        <dbReference type="ARBA" id="ARBA00022763"/>
    </source>
</evidence>
<dbReference type="InterPro" id="IPR042242">
    <property type="entry name" value="RecO_C"/>
</dbReference>
<dbReference type="InterPro" id="IPR003717">
    <property type="entry name" value="RecO"/>
</dbReference>
<evidence type="ECO:0000256" key="6">
    <source>
        <dbReference type="ARBA" id="ARBA00033409"/>
    </source>
</evidence>
<dbReference type="NCBIfam" id="TIGR00613">
    <property type="entry name" value="reco"/>
    <property type="match status" value="1"/>
</dbReference>
<dbReference type="Gene3D" id="1.20.1440.120">
    <property type="entry name" value="Recombination protein O, C-terminal domain"/>
    <property type="match status" value="1"/>
</dbReference>
<protein>
    <recommendedName>
        <fullName evidence="2 7">DNA repair protein RecO</fullName>
    </recommendedName>
    <alternativeName>
        <fullName evidence="6 7">Recombination protein O</fullName>
    </alternativeName>
</protein>
<accession>A0A347ZPW6</accession>
<dbReference type="GO" id="GO:0006310">
    <property type="term" value="P:DNA recombination"/>
    <property type="evidence" value="ECO:0007669"/>
    <property type="project" value="UniProtKB-UniRule"/>
</dbReference>
<dbReference type="SUPFAM" id="SSF57863">
    <property type="entry name" value="ArfGap/RecO-like zinc finger"/>
    <property type="match status" value="1"/>
</dbReference>